<dbReference type="InterPro" id="IPR027109">
    <property type="entry name" value="Swc4/Dmap1"/>
</dbReference>
<dbReference type="GO" id="GO:0006281">
    <property type="term" value="P:DNA repair"/>
    <property type="evidence" value="ECO:0007669"/>
    <property type="project" value="InterPro"/>
</dbReference>
<dbReference type="GO" id="GO:0000122">
    <property type="term" value="P:negative regulation of transcription by RNA polymerase II"/>
    <property type="evidence" value="ECO:0007669"/>
    <property type="project" value="TreeGrafter"/>
</dbReference>
<dbReference type="InterPro" id="IPR032563">
    <property type="entry name" value="DAMP1_SANT-like"/>
</dbReference>
<keyword evidence="5" id="KW-0539">Nucleus</keyword>
<feature type="compositionally biased region" description="Low complexity" evidence="6">
    <location>
        <begin position="259"/>
        <end position="281"/>
    </location>
</feature>
<dbReference type="Pfam" id="PF16282">
    <property type="entry name" value="SANT_DAMP1_like"/>
    <property type="match status" value="1"/>
</dbReference>
<dbReference type="EMBL" id="GBEZ01015169">
    <property type="protein sequence ID" value="JAC70972.1"/>
    <property type="molecule type" value="Transcribed_RNA"/>
</dbReference>
<dbReference type="GO" id="GO:0035267">
    <property type="term" value="C:NuA4 histone acetyltransferase complex"/>
    <property type="evidence" value="ECO:0007669"/>
    <property type="project" value="InterPro"/>
</dbReference>
<proteinExistence type="predicted"/>
<dbReference type="InterPro" id="IPR001005">
    <property type="entry name" value="SANT/Myb"/>
</dbReference>
<keyword evidence="2" id="KW-0156">Chromatin regulator</keyword>
<sequence>MSDVKDILGVCKAPTAADPGKSKSSEKKPTRPEWMSREAFALLDTTHPIVPSALSVNKGPKGIREKPKASARGKITWQWQAFRNPARQDGLELMHWVKCFKDVSGRIRAAEEGEYPFAKFNKKPAMVMYTDEEYNSLLAASDAKWSRAETDYLMGLCEQFDLRWPVIADRFHFDGGPPRTMEELKSRYYSLARLLLIARNGEDNVANLEVVRNPYNFAHEVDRKRQLALAWARSTGMENPEDARVLEEAAAIEARQAEVAQAPPPSAGAADPEQKAAAASASEEGFPSIFSPQGVPIKLKPGVYVRSAHTHETGATQVAGLIGGTRAQRTVDGTLAELGIKGPPTVSTRAVCGAWLALRAEVIQVLELKKRLQNRHG</sequence>
<evidence type="ECO:0000259" key="7">
    <source>
        <dbReference type="PROSITE" id="PS50090"/>
    </source>
</evidence>
<feature type="region of interest" description="Disordered" evidence="6">
    <location>
        <begin position="259"/>
        <end position="283"/>
    </location>
</feature>
<keyword evidence="4" id="KW-0804">Transcription</keyword>
<name>A0A061RDD3_9CHLO</name>
<dbReference type="GO" id="GO:0006338">
    <property type="term" value="P:chromatin remodeling"/>
    <property type="evidence" value="ECO:0007669"/>
    <property type="project" value="InterPro"/>
</dbReference>
<dbReference type="GO" id="GO:0003714">
    <property type="term" value="F:transcription corepressor activity"/>
    <property type="evidence" value="ECO:0007669"/>
    <property type="project" value="TreeGrafter"/>
</dbReference>
<evidence type="ECO:0000256" key="1">
    <source>
        <dbReference type="ARBA" id="ARBA00004123"/>
    </source>
</evidence>
<organism evidence="8">
    <name type="scientific">Tetraselmis sp. GSL018</name>
    <dbReference type="NCBI Taxonomy" id="582737"/>
    <lineage>
        <taxon>Eukaryota</taxon>
        <taxon>Viridiplantae</taxon>
        <taxon>Chlorophyta</taxon>
        <taxon>core chlorophytes</taxon>
        <taxon>Chlorodendrophyceae</taxon>
        <taxon>Chlorodendrales</taxon>
        <taxon>Chlorodendraceae</taxon>
        <taxon>Tetraselmis</taxon>
    </lineage>
</organism>
<dbReference type="PROSITE" id="PS50090">
    <property type="entry name" value="MYB_LIKE"/>
    <property type="match status" value="1"/>
</dbReference>
<evidence type="ECO:0000256" key="6">
    <source>
        <dbReference type="SAM" id="MobiDB-lite"/>
    </source>
</evidence>
<reference evidence="8" key="1">
    <citation type="submission" date="2014-05" db="EMBL/GenBank/DDBJ databases">
        <title>The transcriptome of the halophilic microalga Tetraselmis sp. GSL018 isolated from the Great Salt Lake, Utah.</title>
        <authorList>
            <person name="Jinkerson R.E."/>
            <person name="D'Adamo S."/>
            <person name="Posewitz M.C."/>
        </authorList>
    </citation>
    <scope>NUCLEOTIDE SEQUENCE</scope>
    <source>
        <strain evidence="8">GSL018</strain>
    </source>
</reference>
<feature type="compositionally biased region" description="Basic and acidic residues" evidence="6">
    <location>
        <begin position="20"/>
        <end position="33"/>
    </location>
</feature>
<comment type="subcellular location">
    <subcellularLocation>
        <location evidence="1">Nucleus</location>
    </subcellularLocation>
</comment>
<gene>
    <name evidence="8" type="primary">DMAP1</name>
    <name evidence="8" type="ORF">TSPGSL018_2984</name>
</gene>
<protein>
    <submittedName>
        <fullName evidence="8">DNA methyltransferase 1-associated protein 1</fullName>
    </submittedName>
</protein>
<dbReference type="Gene3D" id="1.10.10.60">
    <property type="entry name" value="Homeodomain-like"/>
    <property type="match status" value="1"/>
</dbReference>
<keyword evidence="8" id="KW-0489">Methyltransferase</keyword>
<evidence type="ECO:0000256" key="5">
    <source>
        <dbReference type="ARBA" id="ARBA00023242"/>
    </source>
</evidence>
<accession>A0A061RDD3</accession>
<dbReference type="GO" id="GO:0032259">
    <property type="term" value="P:methylation"/>
    <property type="evidence" value="ECO:0007669"/>
    <property type="project" value="UniProtKB-KW"/>
</dbReference>
<dbReference type="AlphaFoldDB" id="A0A061RDD3"/>
<evidence type="ECO:0000256" key="4">
    <source>
        <dbReference type="ARBA" id="ARBA00023163"/>
    </source>
</evidence>
<dbReference type="FunFam" id="1.10.10.60:FF:000087">
    <property type="entry name" value="DNA methyltransferase 1-associated protein 1"/>
    <property type="match status" value="1"/>
</dbReference>
<evidence type="ECO:0000313" key="8">
    <source>
        <dbReference type="EMBL" id="JAC70972.1"/>
    </source>
</evidence>
<evidence type="ECO:0000256" key="3">
    <source>
        <dbReference type="ARBA" id="ARBA00023015"/>
    </source>
</evidence>
<feature type="non-terminal residue" evidence="8">
    <location>
        <position position="377"/>
    </location>
</feature>
<feature type="region of interest" description="Disordered" evidence="6">
    <location>
        <begin position="1"/>
        <end position="33"/>
    </location>
</feature>
<keyword evidence="3" id="KW-0805">Transcription regulation</keyword>
<keyword evidence="8" id="KW-0808">Transferase</keyword>
<evidence type="ECO:0000256" key="2">
    <source>
        <dbReference type="ARBA" id="ARBA00022853"/>
    </source>
</evidence>
<dbReference type="GO" id="GO:0000812">
    <property type="term" value="C:Swr1 complex"/>
    <property type="evidence" value="ECO:0007669"/>
    <property type="project" value="TreeGrafter"/>
</dbReference>
<dbReference type="PANTHER" id="PTHR12855">
    <property type="entry name" value="DNA METHYLTRANSFERASE 1-ASSOCIATED PROTEIN 1 FAMILY MEMBER"/>
    <property type="match status" value="1"/>
</dbReference>
<dbReference type="PANTHER" id="PTHR12855:SF10">
    <property type="entry name" value="DNA METHYLTRANSFERASE 1-ASSOCIATED PROTEIN 1"/>
    <property type="match status" value="1"/>
</dbReference>
<feature type="domain" description="Myb-like" evidence="7">
    <location>
        <begin position="144"/>
        <end position="192"/>
    </location>
</feature>
<dbReference type="GO" id="GO:0008168">
    <property type="term" value="F:methyltransferase activity"/>
    <property type="evidence" value="ECO:0007669"/>
    <property type="project" value="UniProtKB-KW"/>
</dbReference>